<sequence length="250" mass="25172">MFEQSARDPGTPVNARLAWLADQLAAGPQTVGPGGRLVRRWLPGGNDPGHPGLPAIFGRRGVLVGISAALAAVVVVVGFVVFGGSPAAEVAPPLPSARAQGHEAGAASSSSAAKLVVSVIGRVRNPGLVTVPPGSRVADALRSAGGAVPGIDLSGLNLARKLTDGEQLAVGLPAAQAAPAGAGAAPGKIDLNSATPEQLDTLPGVGEVTARRIIDWRTQHSGFTSVEQLREVDGIGESKFEKLRAQVVVG</sequence>
<organism evidence="3 4">
    <name type="scientific">Amycolatopsis panacis</name>
    <dbReference type="NCBI Taxonomy" id="2340917"/>
    <lineage>
        <taxon>Bacteria</taxon>
        <taxon>Bacillati</taxon>
        <taxon>Actinomycetota</taxon>
        <taxon>Actinomycetes</taxon>
        <taxon>Pseudonocardiales</taxon>
        <taxon>Pseudonocardiaceae</taxon>
        <taxon>Amycolatopsis</taxon>
    </lineage>
</organism>
<dbReference type="GO" id="GO:0015627">
    <property type="term" value="C:type II protein secretion system complex"/>
    <property type="evidence" value="ECO:0007669"/>
    <property type="project" value="TreeGrafter"/>
</dbReference>
<name>A0A419I5X8_9PSEU</name>
<dbReference type="Gene3D" id="1.10.150.320">
    <property type="entry name" value="Photosystem II 12 kDa extrinsic protein"/>
    <property type="match status" value="1"/>
</dbReference>
<dbReference type="GO" id="GO:0015628">
    <property type="term" value="P:protein secretion by the type II secretion system"/>
    <property type="evidence" value="ECO:0007669"/>
    <property type="project" value="TreeGrafter"/>
</dbReference>
<reference evidence="3 4" key="1">
    <citation type="submission" date="2018-09" db="EMBL/GenBank/DDBJ databases">
        <title>YIM PH 21725 draft genome.</title>
        <authorList>
            <person name="Miao C."/>
        </authorList>
    </citation>
    <scope>NUCLEOTIDE SEQUENCE [LARGE SCALE GENOMIC DNA]</scope>
    <source>
        <strain evidence="4">YIM PH21725</strain>
    </source>
</reference>
<evidence type="ECO:0000313" key="4">
    <source>
        <dbReference type="Proteomes" id="UP000285112"/>
    </source>
</evidence>
<proteinExistence type="predicted"/>
<gene>
    <name evidence="3" type="ORF">D5S19_11660</name>
</gene>
<accession>A0A419I5X8</accession>
<keyword evidence="3" id="KW-0238">DNA-binding</keyword>
<dbReference type="SUPFAM" id="SSF47781">
    <property type="entry name" value="RuvA domain 2-like"/>
    <property type="match status" value="1"/>
</dbReference>
<dbReference type="InterPro" id="IPR010994">
    <property type="entry name" value="RuvA_2-like"/>
</dbReference>
<dbReference type="AlphaFoldDB" id="A0A419I5X8"/>
<dbReference type="PANTHER" id="PTHR21180:SF32">
    <property type="entry name" value="ENDONUCLEASE_EXONUCLEASE_PHOSPHATASE FAMILY DOMAIN-CONTAINING PROTEIN 1"/>
    <property type="match status" value="1"/>
</dbReference>
<feature type="domain" description="Helix-hairpin-helix DNA-binding motif class 1" evidence="2">
    <location>
        <begin position="197"/>
        <end position="216"/>
    </location>
</feature>
<evidence type="ECO:0000313" key="3">
    <source>
        <dbReference type="EMBL" id="RJQ86431.1"/>
    </source>
</evidence>
<dbReference type="Pfam" id="PF10531">
    <property type="entry name" value="SLBB"/>
    <property type="match status" value="1"/>
</dbReference>
<dbReference type="Pfam" id="PF12836">
    <property type="entry name" value="HHH_3"/>
    <property type="match status" value="1"/>
</dbReference>
<dbReference type="SMART" id="SM00278">
    <property type="entry name" value="HhH1"/>
    <property type="match status" value="2"/>
</dbReference>
<dbReference type="InterPro" id="IPR003583">
    <property type="entry name" value="Hlx-hairpin-Hlx_DNA-bd_motif"/>
</dbReference>
<dbReference type="OrthoDB" id="9758724at2"/>
<dbReference type="Proteomes" id="UP000285112">
    <property type="component" value="Unassembled WGS sequence"/>
</dbReference>
<dbReference type="GO" id="GO:0006281">
    <property type="term" value="P:DNA repair"/>
    <property type="evidence" value="ECO:0007669"/>
    <property type="project" value="InterPro"/>
</dbReference>
<feature type="transmembrane region" description="Helical" evidence="1">
    <location>
        <begin position="62"/>
        <end position="82"/>
    </location>
</feature>
<keyword evidence="1" id="KW-0472">Membrane</keyword>
<dbReference type="InterPro" id="IPR051675">
    <property type="entry name" value="Endo/Exo/Phosphatase_dom_1"/>
</dbReference>
<keyword evidence="1" id="KW-1133">Transmembrane helix</keyword>
<evidence type="ECO:0000259" key="2">
    <source>
        <dbReference type="SMART" id="SM00278"/>
    </source>
</evidence>
<keyword evidence="1" id="KW-0812">Transmembrane</keyword>
<dbReference type="PANTHER" id="PTHR21180">
    <property type="entry name" value="ENDONUCLEASE/EXONUCLEASE/PHOSPHATASE FAMILY DOMAIN-CONTAINING PROTEIN 1"/>
    <property type="match status" value="1"/>
</dbReference>
<keyword evidence="4" id="KW-1185">Reference proteome</keyword>
<protein>
    <submittedName>
        <fullName evidence="3">ComEA family DNA-binding protein</fullName>
    </submittedName>
</protein>
<dbReference type="Gene3D" id="3.10.560.10">
    <property type="entry name" value="Outer membrane lipoprotein wza domain like"/>
    <property type="match status" value="1"/>
</dbReference>
<dbReference type="RefSeq" id="WP_120023373.1">
    <property type="nucleotide sequence ID" value="NZ_QZFV01000073.1"/>
</dbReference>
<feature type="domain" description="Helix-hairpin-helix DNA-binding motif class 1" evidence="2">
    <location>
        <begin position="227"/>
        <end position="246"/>
    </location>
</feature>
<dbReference type="InterPro" id="IPR019554">
    <property type="entry name" value="Soluble_ligand-bd"/>
</dbReference>
<dbReference type="EMBL" id="QZFV01000073">
    <property type="protein sequence ID" value="RJQ86431.1"/>
    <property type="molecule type" value="Genomic_DNA"/>
</dbReference>
<comment type="caution">
    <text evidence="3">The sequence shown here is derived from an EMBL/GenBank/DDBJ whole genome shotgun (WGS) entry which is preliminary data.</text>
</comment>
<evidence type="ECO:0000256" key="1">
    <source>
        <dbReference type="SAM" id="Phobius"/>
    </source>
</evidence>
<dbReference type="GO" id="GO:0003677">
    <property type="term" value="F:DNA binding"/>
    <property type="evidence" value="ECO:0007669"/>
    <property type="project" value="UniProtKB-KW"/>
</dbReference>